<dbReference type="SMART" id="SM00220">
    <property type="entry name" value="S_TKc"/>
    <property type="match status" value="1"/>
</dbReference>
<feature type="non-terminal residue" evidence="2">
    <location>
        <position position="584"/>
    </location>
</feature>
<dbReference type="SUPFAM" id="SSF56112">
    <property type="entry name" value="Protein kinase-like (PK-like)"/>
    <property type="match status" value="1"/>
</dbReference>
<dbReference type="AlphaFoldDB" id="A0AAV9HML4"/>
<dbReference type="InterPro" id="IPR011009">
    <property type="entry name" value="Kinase-like_dom_sf"/>
</dbReference>
<evidence type="ECO:0000313" key="2">
    <source>
        <dbReference type="EMBL" id="KAK4460627.1"/>
    </source>
</evidence>
<name>A0AAV9HML4_9PEZI</name>
<reference evidence="2" key="2">
    <citation type="submission" date="2023-06" db="EMBL/GenBank/DDBJ databases">
        <authorList>
            <consortium name="Lawrence Berkeley National Laboratory"/>
            <person name="Mondo S.J."/>
            <person name="Hensen N."/>
            <person name="Bonometti L."/>
            <person name="Westerberg I."/>
            <person name="Brannstrom I.O."/>
            <person name="Guillou S."/>
            <person name="Cros-Aarteil S."/>
            <person name="Calhoun S."/>
            <person name="Haridas S."/>
            <person name="Kuo A."/>
            <person name="Pangilinan J."/>
            <person name="Riley R."/>
            <person name="Labutti K."/>
            <person name="Andreopoulos B."/>
            <person name="Lipzen A."/>
            <person name="Chen C."/>
            <person name="Yanf M."/>
            <person name="Daum C."/>
            <person name="Ng V."/>
            <person name="Clum A."/>
            <person name="Steindorff A."/>
            <person name="Ohm R."/>
            <person name="Martin F."/>
            <person name="Silar P."/>
            <person name="Natvig D."/>
            <person name="Lalanne C."/>
            <person name="Gautier V."/>
            <person name="Ament-Velasquez S.L."/>
            <person name="Kruys A."/>
            <person name="Hutchinson M.I."/>
            <person name="Powell A.J."/>
            <person name="Barry K."/>
            <person name="Miller A.N."/>
            <person name="Grigoriev I.V."/>
            <person name="Debuchy R."/>
            <person name="Gladieux P."/>
            <person name="Thoren M.H."/>
            <person name="Johannesson H."/>
        </authorList>
    </citation>
    <scope>NUCLEOTIDE SEQUENCE</scope>
    <source>
        <strain evidence="2">PSN324</strain>
    </source>
</reference>
<comment type="caution">
    <text evidence="2">The sequence shown here is derived from an EMBL/GenBank/DDBJ whole genome shotgun (WGS) entry which is preliminary data.</text>
</comment>
<organism evidence="2 3">
    <name type="scientific">Cladorrhinum samala</name>
    <dbReference type="NCBI Taxonomy" id="585594"/>
    <lineage>
        <taxon>Eukaryota</taxon>
        <taxon>Fungi</taxon>
        <taxon>Dikarya</taxon>
        <taxon>Ascomycota</taxon>
        <taxon>Pezizomycotina</taxon>
        <taxon>Sordariomycetes</taxon>
        <taxon>Sordariomycetidae</taxon>
        <taxon>Sordariales</taxon>
        <taxon>Podosporaceae</taxon>
        <taxon>Cladorrhinum</taxon>
    </lineage>
</organism>
<dbReference type="PANTHER" id="PTHR24359:SF37">
    <property type="entry name" value="PROTEIN KINASE DOMAIN-CONTAINING PROTEIN"/>
    <property type="match status" value="1"/>
</dbReference>
<sequence length="584" mass="67347">HSRSNKSKLQIRLFESLHPLDDHQGHKHFIPINFINALITEEAVRRELSGAGGKSLGQDEVAKLAQQITRLEPDGNSTDAGHRQRYKTFRRIFATLVCLEKSSAIAKFVQEDINDLDLPLLRVPRDTSQGLYDLRCSRDTKKDLKIFRGWSQFQIRHFEEWQWTMLAPFFAMGDGDREVRHYKLHHQVILPFLGDQSAEQDGVQHDQQSLELLGGSGRVFKTLIHYKHHGFHRVLKCPSAVSAGEECTCVFAIKRLHSQDEKYFHREVDTLKRVSRRPHDHLISLLVTYEHNHSYFLVFPCAEADLETYWEEVEPEPFMNRTTVDWMAQQCKGLAHGITQIHEHRSSSGSFELQQPSNPTLLGHHGDIKPENVLWFPRSRGSPPKVADTDSERGTLKLSDFGLGSFSNHRTQSRSLPSFFGITFNYRAPECDLNQGQNTKGRQYDVWTLGCLYLEFITWLLGGKELLDAFREARTTPDHSMRYGYTNEIKSDTFFQVELNENGGTFAIVKPEVTDFIDKLHDRQNCTKFLHDFLDLVQNHLLVVLQGKPEKLDRFDIKQVHLELARMAGECRVSEDYGCKPHSR</sequence>
<dbReference type="Proteomes" id="UP001321749">
    <property type="component" value="Unassembled WGS sequence"/>
</dbReference>
<dbReference type="PANTHER" id="PTHR24359">
    <property type="entry name" value="SERINE/THREONINE-PROTEIN KINASE SBK1"/>
    <property type="match status" value="1"/>
</dbReference>
<gene>
    <name evidence="2" type="ORF">QBC42DRAFT_162757</name>
</gene>
<dbReference type="GO" id="GO:0004674">
    <property type="term" value="F:protein serine/threonine kinase activity"/>
    <property type="evidence" value="ECO:0007669"/>
    <property type="project" value="TreeGrafter"/>
</dbReference>
<dbReference type="EMBL" id="MU865007">
    <property type="protein sequence ID" value="KAK4460627.1"/>
    <property type="molecule type" value="Genomic_DNA"/>
</dbReference>
<dbReference type="PROSITE" id="PS50011">
    <property type="entry name" value="PROTEIN_KINASE_DOM"/>
    <property type="match status" value="1"/>
</dbReference>
<dbReference type="Pfam" id="PF00069">
    <property type="entry name" value="Pkinase"/>
    <property type="match status" value="1"/>
</dbReference>
<keyword evidence="2" id="KW-0418">Kinase</keyword>
<proteinExistence type="predicted"/>
<feature type="non-terminal residue" evidence="2">
    <location>
        <position position="1"/>
    </location>
</feature>
<evidence type="ECO:0000313" key="3">
    <source>
        <dbReference type="Proteomes" id="UP001321749"/>
    </source>
</evidence>
<protein>
    <submittedName>
        <fullName evidence="2">Kinase-like domain-containing protein</fullName>
    </submittedName>
</protein>
<feature type="domain" description="Protein kinase" evidence="1">
    <location>
        <begin position="220"/>
        <end position="543"/>
    </location>
</feature>
<accession>A0AAV9HML4</accession>
<dbReference type="InterPro" id="IPR000719">
    <property type="entry name" value="Prot_kinase_dom"/>
</dbReference>
<evidence type="ECO:0000259" key="1">
    <source>
        <dbReference type="PROSITE" id="PS50011"/>
    </source>
</evidence>
<keyword evidence="2" id="KW-0808">Transferase</keyword>
<dbReference type="GO" id="GO:0005524">
    <property type="term" value="F:ATP binding"/>
    <property type="evidence" value="ECO:0007669"/>
    <property type="project" value="InterPro"/>
</dbReference>
<reference evidence="2" key="1">
    <citation type="journal article" date="2023" name="Mol. Phylogenet. Evol.">
        <title>Genome-scale phylogeny and comparative genomics of the fungal order Sordariales.</title>
        <authorList>
            <person name="Hensen N."/>
            <person name="Bonometti L."/>
            <person name="Westerberg I."/>
            <person name="Brannstrom I.O."/>
            <person name="Guillou S."/>
            <person name="Cros-Aarteil S."/>
            <person name="Calhoun S."/>
            <person name="Haridas S."/>
            <person name="Kuo A."/>
            <person name="Mondo S."/>
            <person name="Pangilinan J."/>
            <person name="Riley R."/>
            <person name="LaButti K."/>
            <person name="Andreopoulos B."/>
            <person name="Lipzen A."/>
            <person name="Chen C."/>
            <person name="Yan M."/>
            <person name="Daum C."/>
            <person name="Ng V."/>
            <person name="Clum A."/>
            <person name="Steindorff A."/>
            <person name="Ohm R.A."/>
            <person name="Martin F."/>
            <person name="Silar P."/>
            <person name="Natvig D.O."/>
            <person name="Lalanne C."/>
            <person name="Gautier V."/>
            <person name="Ament-Velasquez S.L."/>
            <person name="Kruys A."/>
            <person name="Hutchinson M.I."/>
            <person name="Powell A.J."/>
            <person name="Barry K."/>
            <person name="Miller A.N."/>
            <person name="Grigoriev I.V."/>
            <person name="Debuchy R."/>
            <person name="Gladieux P."/>
            <person name="Hiltunen Thoren M."/>
            <person name="Johannesson H."/>
        </authorList>
    </citation>
    <scope>NUCLEOTIDE SEQUENCE</scope>
    <source>
        <strain evidence="2">PSN324</strain>
    </source>
</reference>
<keyword evidence="3" id="KW-1185">Reference proteome</keyword>
<dbReference type="Gene3D" id="1.10.510.10">
    <property type="entry name" value="Transferase(Phosphotransferase) domain 1"/>
    <property type="match status" value="1"/>
</dbReference>